<gene>
    <name evidence="1" type="ORF">A9A72_124977</name>
</gene>
<proteinExistence type="predicted"/>
<dbReference type="EMBL" id="VNHQ01000014">
    <property type="protein sequence ID" value="TYP62224.1"/>
    <property type="molecule type" value="Genomic_DNA"/>
</dbReference>
<dbReference type="OrthoDB" id="6966321at2"/>
<dbReference type="Proteomes" id="UP000324282">
    <property type="component" value="Unassembled WGS sequence"/>
</dbReference>
<accession>A0A5S5B5K0</accession>
<dbReference type="AlphaFoldDB" id="A0A5S5B5K0"/>
<organism evidence="1 2">
    <name type="scientific">Stutzerimonas stutzeri</name>
    <name type="common">Pseudomonas stutzeri</name>
    <dbReference type="NCBI Taxonomy" id="316"/>
    <lineage>
        <taxon>Bacteria</taxon>
        <taxon>Pseudomonadati</taxon>
        <taxon>Pseudomonadota</taxon>
        <taxon>Gammaproteobacteria</taxon>
        <taxon>Pseudomonadales</taxon>
        <taxon>Pseudomonadaceae</taxon>
        <taxon>Stutzerimonas</taxon>
    </lineage>
</organism>
<reference evidence="1 2" key="1">
    <citation type="submission" date="2019-07" db="EMBL/GenBank/DDBJ databases">
        <title>Deep subsurface shale carbon reservoir microbial communities from Ohio and West Virginia, USA.</title>
        <authorList>
            <person name="Wrighton K."/>
        </authorList>
    </citation>
    <scope>NUCLEOTIDE SEQUENCE [LARGE SCALE GENOMIC DNA]</scope>
    <source>
        <strain evidence="1 2">NP_8Ht</strain>
    </source>
</reference>
<name>A0A5S5B5K0_STUST</name>
<protein>
    <submittedName>
        <fullName evidence="1">Uncharacterized protein</fullName>
    </submittedName>
</protein>
<evidence type="ECO:0000313" key="2">
    <source>
        <dbReference type="Proteomes" id="UP000324282"/>
    </source>
</evidence>
<comment type="caution">
    <text evidence="1">The sequence shown here is derived from an EMBL/GenBank/DDBJ whole genome shotgun (WGS) entry which is preliminary data.</text>
</comment>
<dbReference type="RefSeq" id="WP_148926689.1">
    <property type="nucleotide sequence ID" value="NZ_VNHQ01000014.1"/>
</dbReference>
<evidence type="ECO:0000313" key="1">
    <source>
        <dbReference type="EMBL" id="TYP62224.1"/>
    </source>
</evidence>
<sequence>MSDPLDKAGAKAPPIIGSGCTQRYDLDRLGPDLGTDFPGAETLWERHVATLDASVGDGESDVVVGAEASGSKAG</sequence>